<dbReference type="EMBL" id="AQGS01000107">
    <property type="protein sequence ID" value="EPS42610.1"/>
    <property type="molecule type" value="Genomic_DNA"/>
</dbReference>
<reference evidence="2 3" key="1">
    <citation type="journal article" date="2013" name="PLoS Genet.">
        <title>Genomic mechanisms accounting for the adaptation to parasitism in nematode-trapping fungi.</title>
        <authorList>
            <person name="Meerupati T."/>
            <person name="Andersson K.M."/>
            <person name="Friman E."/>
            <person name="Kumar D."/>
            <person name="Tunlid A."/>
            <person name="Ahren D."/>
        </authorList>
    </citation>
    <scope>NUCLEOTIDE SEQUENCE [LARGE SCALE GENOMIC DNA]</scope>
    <source>
        <strain evidence="2 3">CBS 200.50</strain>
    </source>
</reference>
<evidence type="ECO:0000313" key="3">
    <source>
        <dbReference type="Proteomes" id="UP000015100"/>
    </source>
</evidence>
<name>S8AHU5_DACHA</name>
<feature type="region of interest" description="Disordered" evidence="1">
    <location>
        <begin position="1"/>
        <end position="64"/>
    </location>
</feature>
<proteinExistence type="predicted"/>
<dbReference type="OMA" id="CTISCPC"/>
<evidence type="ECO:0000256" key="1">
    <source>
        <dbReference type="SAM" id="MobiDB-lite"/>
    </source>
</evidence>
<dbReference type="AlphaFoldDB" id="S8AHU5"/>
<sequence length="265" mass="28685">MANKETSTALSRTPTPTLDTQAPLDERSDIETPSTTNTDVSDEEDDEEDDDDDDDDDYVEHPPCFINKPLFKNLIDDLEAITKASIDPSVGTSTSDLTKYYSSKLRSISAKPDYATVPLTDPPCPHINLKIVDDSRYSDNCTISCPCCLPDDLPELKITAEDVDGGVITHGVMVDKLREWLYGNPDVDGGNGSESVTQQALPAIVDGLPGGESGLVTWNCMSFAGQTGKTDLGGLDLFLYFAKPLVGGGRHNSHRDDDHEGCGRQ</sequence>
<dbReference type="HOGENOM" id="CLU_1073526_0_0_1"/>
<dbReference type="OrthoDB" id="5415201at2759"/>
<protein>
    <submittedName>
        <fullName evidence="2">Uncharacterized protein</fullName>
    </submittedName>
</protein>
<feature type="compositionally biased region" description="Polar residues" evidence="1">
    <location>
        <begin position="1"/>
        <end position="20"/>
    </location>
</feature>
<evidence type="ECO:0000313" key="2">
    <source>
        <dbReference type="EMBL" id="EPS42610.1"/>
    </source>
</evidence>
<keyword evidence="3" id="KW-1185">Reference proteome</keyword>
<accession>S8AHU5</accession>
<organism evidence="2 3">
    <name type="scientific">Dactylellina haptotyla (strain CBS 200.50)</name>
    <name type="common">Nematode-trapping fungus</name>
    <name type="synonym">Monacrosporium haptotylum</name>
    <dbReference type="NCBI Taxonomy" id="1284197"/>
    <lineage>
        <taxon>Eukaryota</taxon>
        <taxon>Fungi</taxon>
        <taxon>Dikarya</taxon>
        <taxon>Ascomycota</taxon>
        <taxon>Pezizomycotina</taxon>
        <taxon>Orbiliomycetes</taxon>
        <taxon>Orbiliales</taxon>
        <taxon>Orbiliaceae</taxon>
        <taxon>Dactylellina</taxon>
    </lineage>
</organism>
<dbReference type="Proteomes" id="UP000015100">
    <property type="component" value="Unassembled WGS sequence"/>
</dbReference>
<gene>
    <name evidence="2" type="ORF">H072_3368</name>
</gene>
<comment type="caution">
    <text evidence="2">The sequence shown here is derived from an EMBL/GenBank/DDBJ whole genome shotgun (WGS) entry which is preliminary data.</text>
</comment>
<feature type="compositionally biased region" description="Acidic residues" evidence="1">
    <location>
        <begin position="40"/>
        <end position="58"/>
    </location>
</feature>
<reference evidence="3" key="2">
    <citation type="submission" date="2013-04" db="EMBL/GenBank/DDBJ databases">
        <title>Genomic mechanisms accounting for the adaptation to parasitism in nematode-trapping fungi.</title>
        <authorList>
            <person name="Ahren D.G."/>
        </authorList>
    </citation>
    <scope>NUCLEOTIDE SEQUENCE [LARGE SCALE GENOMIC DNA]</scope>
    <source>
        <strain evidence="3">CBS 200.50</strain>
    </source>
</reference>